<sequence>MSTRRALAIAMLCATPAAAWALSWPQVPLPDGTRTAYVDRHIVYNGLDMQAQVFRSSEKPDALIAFYRRRWGDKVVVNRLGAYQVVGHMQGDYFMTIQLRGLGSGSEGRIGIVDVVHVPKHPVLGKGLPIPIGSKVFNDIRYPDDPIPARTVAMRNAFSPRQNDSYFREHLEADHWKPDGRSQCDDRRCTARYARGDSRMLVVSLRGDDGYSQVVLNMQTP</sequence>
<feature type="chain" id="PRO_5035986743" evidence="1">
    <location>
        <begin position="22"/>
        <end position="221"/>
    </location>
</feature>
<reference evidence="3 5" key="2">
    <citation type="submission" date="2020-08" db="EMBL/GenBank/DDBJ databases">
        <title>Genomic Encyclopedia of Type Strains, Phase IV (KMG-IV): sequencing the most valuable type-strain genomes for metagenomic binning, comparative biology and taxonomic classification.</title>
        <authorList>
            <person name="Goeker M."/>
        </authorList>
    </citation>
    <scope>NUCLEOTIDE SEQUENCE [LARGE SCALE GENOMIC DNA]</scope>
    <source>
        <strain evidence="3 5">DSM 107085</strain>
    </source>
</reference>
<dbReference type="AlphaFoldDB" id="A0A099CY63"/>
<name>A0A099CY63_9GAMM</name>
<evidence type="ECO:0000256" key="1">
    <source>
        <dbReference type="SAM" id="SignalP"/>
    </source>
</evidence>
<dbReference type="Proteomes" id="UP000029708">
    <property type="component" value="Unassembled WGS sequence"/>
</dbReference>
<dbReference type="Proteomes" id="UP000560000">
    <property type="component" value="Unassembled WGS sequence"/>
</dbReference>
<evidence type="ECO:0000313" key="2">
    <source>
        <dbReference type="EMBL" id="KGI78938.1"/>
    </source>
</evidence>
<dbReference type="STRING" id="1543381.LF63_0101640"/>
<dbReference type="EMBL" id="JACHET010000001">
    <property type="protein sequence ID" value="MBB6184559.1"/>
    <property type="molecule type" value="Genomic_DNA"/>
</dbReference>
<reference evidence="2 4" key="1">
    <citation type="submission" date="2014-09" db="EMBL/GenBank/DDBJ databases">
        <title>Xanthomonadaceae 3.5X direct submission.</title>
        <authorList>
            <person name="Fang T."/>
            <person name="Wang H."/>
        </authorList>
    </citation>
    <scope>NUCLEOTIDE SEQUENCE [LARGE SCALE GENOMIC DNA]</scope>
    <source>
        <strain evidence="2 4">3.5X</strain>
    </source>
</reference>
<keyword evidence="4" id="KW-1185">Reference proteome</keyword>
<evidence type="ECO:0000313" key="4">
    <source>
        <dbReference type="Proteomes" id="UP000029708"/>
    </source>
</evidence>
<dbReference type="HOGENOM" id="CLU_105436_0_0_6"/>
<feature type="signal peptide" evidence="1">
    <location>
        <begin position="1"/>
        <end position="21"/>
    </location>
</feature>
<evidence type="ECO:0000313" key="3">
    <source>
        <dbReference type="EMBL" id="MBB6184559.1"/>
    </source>
</evidence>
<keyword evidence="1" id="KW-0732">Signal</keyword>
<proteinExistence type="predicted"/>
<comment type="caution">
    <text evidence="2">The sequence shown here is derived from an EMBL/GenBank/DDBJ whole genome shotgun (WGS) entry which is preliminary data.</text>
</comment>
<organism evidence="2 4">
    <name type="scientific">Oleiagrimonas soli</name>
    <dbReference type="NCBI Taxonomy" id="1543381"/>
    <lineage>
        <taxon>Bacteria</taxon>
        <taxon>Pseudomonadati</taxon>
        <taxon>Pseudomonadota</taxon>
        <taxon>Gammaproteobacteria</taxon>
        <taxon>Lysobacterales</taxon>
        <taxon>Rhodanobacteraceae</taxon>
        <taxon>Oleiagrimonas</taxon>
    </lineage>
</organism>
<gene>
    <name evidence="3" type="ORF">HNQ86_001904</name>
    <name evidence="2" type="ORF">LF63_0101640</name>
</gene>
<evidence type="ECO:0000313" key="5">
    <source>
        <dbReference type="Proteomes" id="UP000560000"/>
    </source>
</evidence>
<protein>
    <submittedName>
        <fullName evidence="2">Uncharacterized protein</fullName>
    </submittedName>
</protein>
<dbReference type="EMBL" id="JROI01000005">
    <property type="protein sequence ID" value="KGI78938.1"/>
    <property type="molecule type" value="Genomic_DNA"/>
</dbReference>
<dbReference type="OrthoDB" id="6258586at2"/>
<dbReference type="RefSeq" id="WP_043099188.1">
    <property type="nucleotide sequence ID" value="NZ_JACHET010000001.1"/>
</dbReference>
<accession>A0A099CY63</accession>